<reference evidence="1" key="1">
    <citation type="submission" date="2022-11" db="EMBL/GenBank/DDBJ databases">
        <title>Hoeflea poritis sp. nov., isolated from scleractinian coral Porites lutea.</title>
        <authorList>
            <person name="Zhang G."/>
            <person name="Wei Q."/>
            <person name="Cai L."/>
        </authorList>
    </citation>
    <scope>NUCLEOTIDE SEQUENCE</scope>
    <source>
        <strain evidence="1">E7-10</strain>
    </source>
</reference>
<organism evidence="1 2">
    <name type="scientific">Hoeflea poritis</name>
    <dbReference type="NCBI Taxonomy" id="2993659"/>
    <lineage>
        <taxon>Bacteria</taxon>
        <taxon>Pseudomonadati</taxon>
        <taxon>Pseudomonadota</taxon>
        <taxon>Alphaproteobacteria</taxon>
        <taxon>Hyphomicrobiales</taxon>
        <taxon>Rhizobiaceae</taxon>
        <taxon>Hoeflea</taxon>
    </lineage>
</organism>
<gene>
    <name evidence="1" type="ORF">OOZ53_01310</name>
</gene>
<comment type="caution">
    <text evidence="1">The sequence shown here is derived from an EMBL/GenBank/DDBJ whole genome shotgun (WGS) entry which is preliminary data.</text>
</comment>
<protein>
    <submittedName>
        <fullName evidence="1">Uncharacterized protein</fullName>
    </submittedName>
</protein>
<dbReference type="EMBL" id="JAPJZH010000001">
    <property type="protein sequence ID" value="MDA4843962.1"/>
    <property type="molecule type" value="Genomic_DNA"/>
</dbReference>
<sequence length="68" mass="7084">MNSKYIKLRSLSWWTGFAAVACGTVIAAGSEVAMLTPAANILSRMTEVPPAAMITFGLGLIGLRGKDG</sequence>
<evidence type="ECO:0000313" key="2">
    <source>
        <dbReference type="Proteomes" id="UP001148313"/>
    </source>
</evidence>
<dbReference type="Proteomes" id="UP001148313">
    <property type="component" value="Unassembled WGS sequence"/>
</dbReference>
<dbReference type="RefSeq" id="WP_271087479.1">
    <property type="nucleotide sequence ID" value="NZ_JAPJZH010000001.1"/>
</dbReference>
<keyword evidence="2" id="KW-1185">Reference proteome</keyword>
<proteinExistence type="predicted"/>
<name>A0ABT4VGZ4_9HYPH</name>
<dbReference type="PROSITE" id="PS51257">
    <property type="entry name" value="PROKAR_LIPOPROTEIN"/>
    <property type="match status" value="1"/>
</dbReference>
<accession>A0ABT4VGZ4</accession>
<evidence type="ECO:0000313" key="1">
    <source>
        <dbReference type="EMBL" id="MDA4843962.1"/>
    </source>
</evidence>